<keyword evidence="9" id="KW-1133">Transmembrane helix</keyword>
<evidence type="ECO:0000256" key="5">
    <source>
        <dbReference type="ARBA" id="ARBA00023157"/>
    </source>
</evidence>
<comment type="caution">
    <text evidence="12">The sequence shown here is derived from an EMBL/GenBank/DDBJ whole genome shotgun (WGS) entry which is preliminary data.</text>
</comment>
<evidence type="ECO:0000256" key="3">
    <source>
        <dbReference type="ARBA" id="ARBA00022737"/>
    </source>
</evidence>
<dbReference type="FunFam" id="2.10.25.10:FF:000038">
    <property type="entry name" value="Fibrillin 2"/>
    <property type="match status" value="1"/>
</dbReference>
<feature type="compositionally biased region" description="Basic and acidic residues" evidence="8">
    <location>
        <begin position="78"/>
        <end position="91"/>
    </location>
</feature>
<dbReference type="PANTHER" id="PTHR24039:SF28">
    <property type="entry name" value="EGF-LIKE DOMAIN-CONTAINING PROTEIN"/>
    <property type="match status" value="1"/>
</dbReference>
<evidence type="ECO:0000256" key="10">
    <source>
        <dbReference type="SAM" id="SignalP"/>
    </source>
</evidence>
<feature type="compositionally biased region" description="Low complexity" evidence="8">
    <location>
        <begin position="179"/>
        <end position="195"/>
    </location>
</feature>
<dbReference type="InterPro" id="IPR049883">
    <property type="entry name" value="NOTCH1_EGF-like"/>
</dbReference>
<evidence type="ECO:0000256" key="6">
    <source>
        <dbReference type="ARBA" id="ARBA00023180"/>
    </source>
</evidence>
<feature type="compositionally biased region" description="Low complexity" evidence="8">
    <location>
        <begin position="428"/>
        <end position="468"/>
    </location>
</feature>
<feature type="region of interest" description="Disordered" evidence="8">
    <location>
        <begin position="367"/>
        <end position="387"/>
    </location>
</feature>
<keyword evidence="3" id="KW-0677">Repeat</keyword>
<feature type="signal peptide" evidence="10">
    <location>
        <begin position="1"/>
        <end position="36"/>
    </location>
</feature>
<feature type="transmembrane region" description="Helical" evidence="9">
    <location>
        <begin position="2645"/>
        <end position="2671"/>
    </location>
</feature>
<dbReference type="Proteomes" id="UP000663824">
    <property type="component" value="Unassembled WGS sequence"/>
</dbReference>
<accession>A0A816YVU5</accession>
<dbReference type="PROSITE" id="PS00010">
    <property type="entry name" value="ASX_HYDROXYL"/>
    <property type="match status" value="2"/>
</dbReference>
<keyword evidence="9" id="KW-0472">Membrane</keyword>
<comment type="caution">
    <text evidence="7">Lacks conserved residue(s) required for the propagation of feature annotation.</text>
</comment>
<keyword evidence="5" id="KW-1015">Disulfide bond</keyword>
<proteinExistence type="predicted"/>
<dbReference type="EMBL" id="CAJNRE010018720">
    <property type="protein sequence ID" value="CAF2174593.1"/>
    <property type="molecule type" value="Genomic_DNA"/>
</dbReference>
<dbReference type="InterPro" id="IPR001881">
    <property type="entry name" value="EGF-like_Ca-bd_dom"/>
</dbReference>
<dbReference type="InterPro" id="IPR000152">
    <property type="entry name" value="EGF-type_Asp/Asn_hydroxyl_site"/>
</dbReference>
<dbReference type="SMART" id="SM00181">
    <property type="entry name" value="EGF"/>
    <property type="match status" value="10"/>
</dbReference>
<dbReference type="GO" id="GO:0005509">
    <property type="term" value="F:calcium ion binding"/>
    <property type="evidence" value="ECO:0007669"/>
    <property type="project" value="InterPro"/>
</dbReference>
<feature type="compositionally biased region" description="Low complexity" evidence="8">
    <location>
        <begin position="930"/>
        <end position="996"/>
    </location>
</feature>
<evidence type="ECO:0000256" key="8">
    <source>
        <dbReference type="SAM" id="MobiDB-lite"/>
    </source>
</evidence>
<dbReference type="InterPro" id="IPR000742">
    <property type="entry name" value="EGF"/>
</dbReference>
<evidence type="ECO:0000256" key="2">
    <source>
        <dbReference type="ARBA" id="ARBA00022729"/>
    </source>
</evidence>
<organism evidence="12 13">
    <name type="scientific">Rotaria magnacalcarata</name>
    <dbReference type="NCBI Taxonomy" id="392030"/>
    <lineage>
        <taxon>Eukaryota</taxon>
        <taxon>Metazoa</taxon>
        <taxon>Spiralia</taxon>
        <taxon>Gnathifera</taxon>
        <taxon>Rotifera</taxon>
        <taxon>Eurotatoria</taxon>
        <taxon>Bdelloidea</taxon>
        <taxon>Philodinida</taxon>
        <taxon>Philodinidae</taxon>
        <taxon>Rotaria</taxon>
    </lineage>
</organism>
<dbReference type="PROSITE" id="PS50092">
    <property type="entry name" value="TSP1"/>
    <property type="match status" value="1"/>
</dbReference>
<feature type="region of interest" description="Disordered" evidence="8">
    <location>
        <begin position="930"/>
        <end position="999"/>
    </location>
</feature>
<evidence type="ECO:0000256" key="9">
    <source>
        <dbReference type="SAM" id="Phobius"/>
    </source>
</evidence>
<dbReference type="Gene3D" id="2.10.25.10">
    <property type="entry name" value="Laminin"/>
    <property type="match status" value="2"/>
</dbReference>
<dbReference type="SMART" id="SM00179">
    <property type="entry name" value="EGF_CA"/>
    <property type="match status" value="3"/>
</dbReference>
<keyword evidence="2 10" id="KW-0732">Signal</keyword>
<keyword evidence="6" id="KW-0325">Glycoprotein</keyword>
<feature type="compositionally biased region" description="Polar residues" evidence="8">
    <location>
        <begin position="123"/>
        <end position="157"/>
    </location>
</feature>
<evidence type="ECO:0000256" key="1">
    <source>
        <dbReference type="ARBA" id="ARBA00022536"/>
    </source>
</evidence>
<dbReference type="PROSITE" id="PS01186">
    <property type="entry name" value="EGF_2"/>
    <property type="match status" value="2"/>
</dbReference>
<feature type="compositionally biased region" description="Polar residues" evidence="8">
    <location>
        <begin position="469"/>
        <end position="478"/>
    </location>
</feature>
<feature type="region of interest" description="Disordered" evidence="8">
    <location>
        <begin position="427"/>
        <end position="482"/>
    </location>
</feature>
<keyword evidence="1 7" id="KW-0245">EGF-like domain</keyword>
<evidence type="ECO:0000313" key="13">
    <source>
        <dbReference type="Proteomes" id="UP000663824"/>
    </source>
</evidence>
<feature type="compositionally biased region" description="Low complexity" evidence="8">
    <location>
        <begin position="207"/>
        <end position="225"/>
    </location>
</feature>
<dbReference type="PANTHER" id="PTHR24039">
    <property type="entry name" value="FIBRILLIN-RELATED"/>
    <property type="match status" value="1"/>
</dbReference>
<dbReference type="InterPro" id="IPR018097">
    <property type="entry name" value="EGF_Ca-bd_CS"/>
</dbReference>
<gene>
    <name evidence="12" type="ORF">MBJ925_LOCUS34007</name>
</gene>
<feature type="region of interest" description="Disordered" evidence="8">
    <location>
        <begin position="549"/>
        <end position="573"/>
    </location>
</feature>
<keyword evidence="4" id="KW-0106">Calcium</keyword>
<sequence length="2856" mass="303766">MNFQHTIASMRLLAAACLLSSFVITFLTCTVKGSSAKTDDWSNAYSQHLYSDLTGTIHELTSNENNDDTDTRFQPPLDTDKKKTQPTDEGYRLASTELSAPPIALPISKDVSPERNKRDVLPSENSTTSTISMQPVIQVSTEPLPSRSSTNTSTDGSIISDADANSWADILSLSPVLDGSGIEPETTSGTEPTSYTYTAASTIQLTTFESTTESTSSSASGTTSSMNNETEITTQVSVPMTEETSTLSINFESTPGESTAIETVQTSSAFPASETTTATALLGSTETTTVEMPTMESITESTTSFVSNTTPSVNNETEITTQVSVPMTEETSTLSVTSETTPVGATITQGEQTSSASPASEILTITSEIPTIESTTESTISSIPATTTSNYNETNVITTVSMSTTQEPSTASITSNVTAEEFTITTAEQTSLTSESSPTTTTTSIQSTQTEAMNATATATPISSSTNSQAVTESTFEETSIGTSTVTTVSITSQIATESTNAQSTVVVTEQTSSLTSSIETTQQQSTTSETATVSTTAAVTMETMSASESTLTTVSSTPAQLSTASTTSIETSGIMTESTTLSTQSITTGVVTETSASTESTSSSIATTSNQPASITEITTSSSTQSSTATTSFTQVTTQSPPATTSFFLHYTYNANGSASVRSLSVGSPSLSAIQNDIANILYSMNVTCNDTCIQVNETSSATPPDVELLVNLNVSLDTSQRIVLVNDLFINNVTLNDSYRLTVRIVMNPTTTTLLNFTTVIPACKECEYDATGVCDNNNTNCICNPNYEGLYCRNPAATTASYLSTSATSSTSSTTTLTSTITSMQTNESLTTIITASTIVGTISSVTVTQPTEVTFTTAATVTLVTSAATAETASTISSSIAVVTVQPETTIGTQSIHTSSISSSTAMTTAVSSAESQTSQITTATITTGAETTGSTSSGTVSATTAATTGSTSSGTVSATRTVSATSPETAGSTSSGTVSATSPETTGSTSSGIVSATTAATTGFNSSGTITIIEGTSSSAGTGTLSTASAGTNATSVQYTTASSISSTLSVTSMTSSITSGSLSTGTSISVTTISTTTTTTATTTTTTATLIPQNCVWTLWSVTTSCSQTCGEARRTLSRSCIDSISGLPCNSVACGAGNMTETVICSASPPCETIIVTPTPSIRNPGLKITSYALPNQLYFFDQYYTSIWITNKGYVSLGTPFYSETMTEPIFRLLGGAAIIAPFWANLVSDNSSSITTNWFSSLSANQSDLTAYNAIIRRVISDACPRTICSQNPAAVRAVRINWQNFYYISLATNQTISVSFSTYLINVYDTGSYSYPVLDAYVSFDYTNLTSNLGDLKPFVGYRGSNSMLKVFNQPDATTNAVFLTNSSNQNSYIGSILLTQCYVSYLKQITYYNLNPSENLNDDIHNPRFPCPCTIGQARSDRRFSALSSENKYERSQNLRCYAPISISWIRVGFGFKLLKSQTCCYKATGGGLITDGEFAGSVLLEPSLIFALSLSARRISFHDQCCAPTISHGIADWNICRLYYELNPASRCTGYRPTTMIFGNGDPHVNTVDNGQYTCHIQGVYIFARTTSTANATAQVNNNNNGTVDSNLILPEDLFEIRVRAVSIPPVLSYVEREAGDASLFSSYSIFANGYTFNISNINGQFGFVVSNGSWNISYTSELANNLNYDSAQTVDTAQPYFYRVVQTNTTAGSLSVPAITVIIWSGLSMQCQIVNENLDCILSLPEKYRSLIEGLAGNFNGNYSDDLVNRGTSQSVTITSATGVTSNSNDSAVLNACLSWKAADDLTPAITQPIMPSYLVNVFYYNNLNTLVTLNPLLSATQLNTTCAESFECRHDYIVRINQVTSGATTSALSSFQQSVTVLAQQTPTVNITSSVQIAWPYNNTDRHYILPITISGATSTMISISQDGVVTNSTFNNQTISIPMPTNISSYVQVSLTMNYGVNSTVLQYLDIVACLCVDPAYCNYLYTNQAIANYALAQCSCPDQYSGDFCQSTYNACSSNSACKVNWENSTICIAYNASQQLQQGQSFTCIGSCVTGYISTNNYTCDDINECAENSTRCGSGTCVNTPGSYLCNCNSGYKFANLTCVGIDKCTEPNVDGTFNLQCNDSQVCSYANGNYSCNCSAVFNTMQVFAAMTPVEAMELCHAYMVLTTLTARAFVSRVLNQINRTEVMTITASIIISAWCSLTCPGYCELMNNRTYQCNCWKSPGLQISPDGTNCLPCDANSYGYNCSQQCACAYGTCISTATNASQSCSCQSMYAAPFCSRLIDVCALNNTCNNATQDCTTDPASGNATCSCKLGYQPNGTICIDIDECTSGQSSCSSDDSSCNNTIGSYICSCLPGFQSVNGSCTDINECDVNPAICSNYSNTYCANIRGSYQCRCNLSQTYANVLNTNSSCLPIDYSSFCQNQCLPPATCSASTGRCACPLSIMSLVAYNATSTNETCVCPNDPFLTYNGSACVSSINDTADTQVTINFMLVPTSRNIALNSTTSANMTTKISNFFLGTFSKTCSDSCIRIYNTKSPLADLQLFVLANVSLTSMQRIQFVRFIFSEPSLYNDSYSPTKVAMIIDTTTNVTVTFATIPYLCDVCSNTKVGTCNANNDGCNCLPAYQGQYCDTPALQSSSDNRSWTIIVAVVSAVAGLLLIISLVMCIFFCKKRHEASAKVPTSITNRPYFTIPRAHIPTSGKGPIFTLDNSNDESYTDAPDSIPSSSNTTYNVTYRTNGGDLPEANFSIFDALENGINSSKGHIPRPHMIGMLDTLNSLPPHEHFGGLSEAQSTFSDSQDINDIELVTDMLDDMTKDDDMEDEFVEALNPNLALPRSALQPETKPSGWFGFFRNS</sequence>
<feature type="region of interest" description="Disordered" evidence="8">
    <location>
        <begin position="593"/>
        <end position="638"/>
    </location>
</feature>
<dbReference type="PROSITE" id="PS50026">
    <property type="entry name" value="EGF_3"/>
    <property type="match status" value="2"/>
</dbReference>
<dbReference type="Pfam" id="PF07645">
    <property type="entry name" value="EGF_CA"/>
    <property type="match status" value="3"/>
</dbReference>
<feature type="domain" description="EGF-like" evidence="11">
    <location>
        <begin position="2325"/>
        <end position="2364"/>
    </location>
</feature>
<keyword evidence="9" id="KW-0812">Transmembrane</keyword>
<feature type="region of interest" description="Disordered" evidence="8">
    <location>
        <begin position="207"/>
        <end position="230"/>
    </location>
</feature>
<evidence type="ECO:0000256" key="7">
    <source>
        <dbReference type="PROSITE-ProRule" id="PRU00076"/>
    </source>
</evidence>
<feature type="region of interest" description="Disordered" evidence="8">
    <location>
        <begin position="176"/>
        <end position="195"/>
    </location>
</feature>
<dbReference type="SUPFAM" id="SSF57196">
    <property type="entry name" value="EGF/Laminin"/>
    <property type="match status" value="2"/>
</dbReference>
<feature type="region of interest" description="Disordered" evidence="8">
    <location>
        <begin position="61"/>
        <end position="158"/>
    </location>
</feature>
<evidence type="ECO:0000313" key="12">
    <source>
        <dbReference type="EMBL" id="CAF2174593.1"/>
    </source>
</evidence>
<dbReference type="FunFam" id="2.10.25.10:FF:000005">
    <property type="entry name" value="Fibrillin 2"/>
    <property type="match status" value="1"/>
</dbReference>
<dbReference type="PROSITE" id="PS01187">
    <property type="entry name" value="EGF_CA"/>
    <property type="match status" value="3"/>
</dbReference>
<reference evidence="12" key="1">
    <citation type="submission" date="2021-02" db="EMBL/GenBank/DDBJ databases">
        <authorList>
            <person name="Nowell W R."/>
        </authorList>
    </citation>
    <scope>NUCLEOTIDE SEQUENCE</scope>
</reference>
<evidence type="ECO:0000256" key="4">
    <source>
        <dbReference type="ARBA" id="ARBA00022837"/>
    </source>
</evidence>
<evidence type="ECO:0000259" key="11">
    <source>
        <dbReference type="PROSITE" id="PS50026"/>
    </source>
</evidence>
<feature type="chain" id="PRO_5032443939" description="EGF-like domain-containing protein" evidence="10">
    <location>
        <begin position="37"/>
        <end position="2856"/>
    </location>
</feature>
<dbReference type="InterPro" id="IPR000884">
    <property type="entry name" value="TSP1_rpt"/>
</dbReference>
<dbReference type="CDD" id="cd00054">
    <property type="entry name" value="EGF_CA"/>
    <property type="match status" value="1"/>
</dbReference>
<feature type="compositionally biased region" description="Basic and acidic residues" evidence="8">
    <location>
        <begin position="111"/>
        <end position="121"/>
    </location>
</feature>
<name>A0A816YVU5_9BILA</name>
<feature type="domain" description="EGF-like" evidence="11">
    <location>
        <begin position="2063"/>
        <end position="2102"/>
    </location>
</feature>
<protein>
    <recommendedName>
        <fullName evidence="11">EGF-like domain-containing protein</fullName>
    </recommendedName>
</protein>